<evidence type="ECO:0000313" key="3">
    <source>
        <dbReference type="Proteomes" id="UP000034371"/>
    </source>
</evidence>
<keyword evidence="1" id="KW-0472">Membrane</keyword>
<dbReference type="SUPFAM" id="SSF69593">
    <property type="entry name" value="Glycerol-3-phosphate (1)-acyltransferase"/>
    <property type="match status" value="1"/>
</dbReference>
<evidence type="ECO:0000313" key="2">
    <source>
        <dbReference type="EMBL" id="KKS18923.1"/>
    </source>
</evidence>
<accession>A0A0G1A0N3</accession>
<evidence type="ECO:0000256" key="1">
    <source>
        <dbReference type="SAM" id="Phobius"/>
    </source>
</evidence>
<organism evidence="2 3">
    <name type="scientific">Candidatus Roizmanbacteria bacterium GW2011_GWC2_41_7</name>
    <dbReference type="NCBI Taxonomy" id="1618487"/>
    <lineage>
        <taxon>Bacteria</taxon>
        <taxon>Candidatus Roizmaniibacteriota</taxon>
    </lineage>
</organism>
<dbReference type="EMBL" id="LCBY01000099">
    <property type="protein sequence ID" value="KKS18923.1"/>
    <property type="molecule type" value="Genomic_DNA"/>
</dbReference>
<protein>
    <recommendedName>
        <fullName evidence="4">Phospholipid/glycerol acyltransferase domain-containing protein</fullName>
    </recommendedName>
</protein>
<name>A0A0G1A0N3_9BACT</name>
<keyword evidence="1" id="KW-0812">Transmembrane</keyword>
<reference evidence="2 3" key="1">
    <citation type="journal article" date="2015" name="Nature">
        <title>rRNA introns, odd ribosomes, and small enigmatic genomes across a large radiation of phyla.</title>
        <authorList>
            <person name="Brown C.T."/>
            <person name="Hug L.A."/>
            <person name="Thomas B.C."/>
            <person name="Sharon I."/>
            <person name="Castelle C.J."/>
            <person name="Singh A."/>
            <person name="Wilkins M.J."/>
            <person name="Williams K.H."/>
            <person name="Banfield J.F."/>
        </authorList>
    </citation>
    <scope>NUCLEOTIDE SEQUENCE [LARGE SCALE GENOMIC DNA]</scope>
</reference>
<feature type="transmembrane region" description="Helical" evidence="1">
    <location>
        <begin position="17"/>
        <end position="37"/>
    </location>
</feature>
<proteinExistence type="predicted"/>
<gene>
    <name evidence="2" type="ORF">UU78_C0099G0003</name>
</gene>
<dbReference type="Proteomes" id="UP000034371">
    <property type="component" value="Unassembled WGS sequence"/>
</dbReference>
<dbReference type="AlphaFoldDB" id="A0A0G1A0N3"/>
<keyword evidence="1" id="KW-1133">Transmembrane helix</keyword>
<sequence length="197" mass="23515">MEVINKKQEEIVIFNKFLFFLIKYIGTPIICVLLILLEGAKRIEFKHYERLPLWEGKIIVLPNHRSWWDVVIVPHLYFPWWFREILRDMIDLGKELLITIRRVSHWVIDERVKIKIGNGENVFSRDVPITAADKHNLRHFPWLIGFIFRVNREKHGGTVQERATSARFAQRVLRRNGRIVVFAEERKSSTSQRVSPY</sequence>
<evidence type="ECO:0008006" key="4">
    <source>
        <dbReference type="Google" id="ProtNLM"/>
    </source>
</evidence>
<comment type="caution">
    <text evidence="2">The sequence shown here is derived from an EMBL/GenBank/DDBJ whole genome shotgun (WGS) entry which is preliminary data.</text>
</comment>